<dbReference type="CDD" id="cd00038">
    <property type="entry name" value="CAP_ED"/>
    <property type="match status" value="1"/>
</dbReference>
<evidence type="ECO:0000259" key="4">
    <source>
        <dbReference type="PROSITE" id="PS50042"/>
    </source>
</evidence>
<dbReference type="EMBL" id="AEQR01000020">
    <property type="protein sequence ID" value="EFV98861.1"/>
    <property type="molecule type" value="Genomic_DNA"/>
</dbReference>
<dbReference type="GO" id="GO:0005829">
    <property type="term" value="C:cytosol"/>
    <property type="evidence" value="ECO:0007669"/>
    <property type="project" value="TreeGrafter"/>
</dbReference>
<dbReference type="GO" id="GO:0003677">
    <property type="term" value="F:DNA binding"/>
    <property type="evidence" value="ECO:0007669"/>
    <property type="project" value="UniProtKB-KW"/>
</dbReference>
<dbReference type="AlphaFoldDB" id="E7SCD5"/>
<dbReference type="InterPro" id="IPR014710">
    <property type="entry name" value="RmlC-like_jellyroll"/>
</dbReference>
<dbReference type="Gene3D" id="2.60.120.10">
    <property type="entry name" value="Jelly Rolls"/>
    <property type="match status" value="1"/>
</dbReference>
<evidence type="ECO:0000256" key="1">
    <source>
        <dbReference type="ARBA" id="ARBA00023015"/>
    </source>
</evidence>
<dbReference type="SMART" id="SM00100">
    <property type="entry name" value="cNMP"/>
    <property type="match status" value="1"/>
</dbReference>
<dbReference type="SMART" id="SM00419">
    <property type="entry name" value="HTH_CRP"/>
    <property type="match status" value="1"/>
</dbReference>
<dbReference type="Pfam" id="PF13545">
    <property type="entry name" value="HTH_Crp_2"/>
    <property type="match status" value="1"/>
</dbReference>
<reference evidence="6 7" key="1">
    <citation type="submission" date="2010-12" db="EMBL/GenBank/DDBJ databases">
        <authorList>
            <person name="Muzny D."/>
            <person name="Qin X."/>
            <person name="Deng J."/>
            <person name="Jiang H."/>
            <person name="Liu Y."/>
            <person name="Qu J."/>
            <person name="Song X.-Z."/>
            <person name="Zhang L."/>
            <person name="Thornton R."/>
            <person name="Coyle M."/>
            <person name="Francisco L."/>
            <person name="Jackson L."/>
            <person name="Javaid M."/>
            <person name="Korchina V."/>
            <person name="Kovar C."/>
            <person name="Mata R."/>
            <person name="Mathew T."/>
            <person name="Ngo R."/>
            <person name="Nguyen L."/>
            <person name="Nguyen N."/>
            <person name="Okwuonu G."/>
            <person name="Ongeri F."/>
            <person name="Pham C."/>
            <person name="Simmons D."/>
            <person name="Wilczek-Boney K."/>
            <person name="Hale W."/>
            <person name="Jakkamsetti A."/>
            <person name="Pham P."/>
            <person name="Ruth R."/>
            <person name="San Lucas F."/>
            <person name="Warren J."/>
            <person name="Zhang J."/>
            <person name="Zhao Z."/>
            <person name="Zhou C."/>
            <person name="Zhu D."/>
            <person name="Lee S."/>
            <person name="Bess C."/>
            <person name="Blankenburg K."/>
            <person name="Forbes L."/>
            <person name="Fu Q."/>
            <person name="Gubbala S."/>
            <person name="Hirani K."/>
            <person name="Jayaseelan J.C."/>
            <person name="Lara F."/>
            <person name="Munidasa M."/>
            <person name="Palculict T."/>
            <person name="Patil S."/>
            <person name="Pu L.-L."/>
            <person name="Saada N."/>
            <person name="Tang L."/>
            <person name="Weissenberger G."/>
            <person name="Zhu Y."/>
            <person name="Hemphill L."/>
            <person name="Shang Y."/>
            <person name="Youmans B."/>
            <person name="Ayvaz T."/>
            <person name="Ross M."/>
            <person name="Santibanez J."/>
            <person name="Aqrawi P."/>
            <person name="Gross S."/>
            <person name="Joshi V."/>
            <person name="Fowler G."/>
            <person name="Nazareth L."/>
            <person name="Reid J."/>
            <person name="Worley K."/>
            <person name="Petrosino J."/>
            <person name="Highlander S."/>
            <person name="Gibbs R."/>
        </authorList>
    </citation>
    <scope>NUCLEOTIDE SEQUENCE [LARGE SCALE GENOMIC DNA]</scope>
    <source>
        <strain evidence="6 7">ATCC 700641</strain>
    </source>
</reference>
<gene>
    <name evidence="6" type="ORF">HMPREF9421_1773</name>
</gene>
<accession>E7SCD5</accession>
<evidence type="ECO:0000256" key="3">
    <source>
        <dbReference type="ARBA" id="ARBA00023163"/>
    </source>
</evidence>
<evidence type="ECO:0000313" key="7">
    <source>
        <dbReference type="Proteomes" id="UP000002814"/>
    </source>
</evidence>
<dbReference type="PROSITE" id="PS51063">
    <property type="entry name" value="HTH_CRP_2"/>
    <property type="match status" value="1"/>
</dbReference>
<keyword evidence="2" id="KW-0238">DNA-binding</keyword>
<sequence length="244" mass="28539">MNKYDIITKEPKERIKMITKEDYQLIRSHPAFSEIPVEKFDKLAVEIHYREIPKGQILFFAGDKRDRIFLVVEGYVRIEEFDSSDTFSYMDYIKEGAVFPYGGMFTDSTYHYTATSMTTVKYLSIPVQLYEEIVQSSMEQVLFITRKLSKILEFQELRLRNVVAASASDRVIQSLALLCKDYQKSGPTIPFPMSMKELARLAATTRETVNQVLKKLLEEERIEYKHKKLTFLDLPFFLDSFEEA</sequence>
<dbReference type="Pfam" id="PF00027">
    <property type="entry name" value="cNMP_binding"/>
    <property type="match status" value="1"/>
</dbReference>
<dbReference type="Gene3D" id="1.10.10.10">
    <property type="entry name" value="Winged helix-like DNA-binding domain superfamily/Winged helix DNA-binding domain"/>
    <property type="match status" value="1"/>
</dbReference>
<dbReference type="HOGENOM" id="CLU_075053_6_0_9"/>
<proteinExistence type="predicted"/>
<dbReference type="PROSITE" id="PS50042">
    <property type="entry name" value="CNMP_BINDING_3"/>
    <property type="match status" value="1"/>
</dbReference>
<comment type="caution">
    <text evidence="6">The sequence shown here is derived from an EMBL/GenBank/DDBJ whole genome shotgun (WGS) entry which is preliminary data.</text>
</comment>
<dbReference type="InterPro" id="IPR018490">
    <property type="entry name" value="cNMP-bd_dom_sf"/>
</dbReference>
<organism evidence="6 7">
    <name type="scientific">Streptococcus australis ATCC 700641</name>
    <dbReference type="NCBI Taxonomy" id="888833"/>
    <lineage>
        <taxon>Bacteria</taxon>
        <taxon>Bacillati</taxon>
        <taxon>Bacillota</taxon>
        <taxon>Bacilli</taxon>
        <taxon>Lactobacillales</taxon>
        <taxon>Streptococcaceae</taxon>
        <taxon>Streptococcus</taxon>
    </lineage>
</organism>
<dbReference type="InterPro" id="IPR050397">
    <property type="entry name" value="Env_Response_Regulators"/>
</dbReference>
<dbReference type="Proteomes" id="UP000002814">
    <property type="component" value="Unassembled WGS sequence"/>
</dbReference>
<dbReference type="InterPro" id="IPR012318">
    <property type="entry name" value="HTH_CRP"/>
</dbReference>
<protein>
    <submittedName>
        <fullName evidence="6">Cyclic nucleotide-binding domain protein</fullName>
    </submittedName>
</protein>
<evidence type="ECO:0000313" key="6">
    <source>
        <dbReference type="EMBL" id="EFV98861.1"/>
    </source>
</evidence>
<keyword evidence="3" id="KW-0804">Transcription</keyword>
<keyword evidence="7" id="KW-1185">Reference proteome</keyword>
<dbReference type="eggNOG" id="COG0664">
    <property type="taxonomic scope" value="Bacteria"/>
</dbReference>
<dbReference type="InterPro" id="IPR036390">
    <property type="entry name" value="WH_DNA-bd_sf"/>
</dbReference>
<feature type="domain" description="HTH crp-type" evidence="5">
    <location>
        <begin position="165"/>
        <end position="235"/>
    </location>
</feature>
<dbReference type="InterPro" id="IPR036388">
    <property type="entry name" value="WH-like_DNA-bd_sf"/>
</dbReference>
<dbReference type="PANTHER" id="PTHR24567">
    <property type="entry name" value="CRP FAMILY TRANSCRIPTIONAL REGULATORY PROTEIN"/>
    <property type="match status" value="1"/>
</dbReference>
<dbReference type="InterPro" id="IPR000595">
    <property type="entry name" value="cNMP-bd_dom"/>
</dbReference>
<dbReference type="PANTHER" id="PTHR24567:SF74">
    <property type="entry name" value="HTH-TYPE TRANSCRIPTIONAL REGULATOR ARCR"/>
    <property type="match status" value="1"/>
</dbReference>
<dbReference type="SUPFAM" id="SSF46785">
    <property type="entry name" value="Winged helix' DNA-binding domain"/>
    <property type="match status" value="1"/>
</dbReference>
<name>E7SCD5_9STRE</name>
<dbReference type="SUPFAM" id="SSF51206">
    <property type="entry name" value="cAMP-binding domain-like"/>
    <property type="match status" value="1"/>
</dbReference>
<evidence type="ECO:0000256" key="2">
    <source>
        <dbReference type="ARBA" id="ARBA00023125"/>
    </source>
</evidence>
<keyword evidence="1" id="KW-0805">Transcription regulation</keyword>
<dbReference type="GO" id="GO:0003700">
    <property type="term" value="F:DNA-binding transcription factor activity"/>
    <property type="evidence" value="ECO:0007669"/>
    <property type="project" value="TreeGrafter"/>
</dbReference>
<evidence type="ECO:0000259" key="5">
    <source>
        <dbReference type="PROSITE" id="PS51063"/>
    </source>
</evidence>
<feature type="domain" description="Cyclic nucleotide-binding" evidence="4">
    <location>
        <begin position="31"/>
        <end position="134"/>
    </location>
</feature>